<name>A0ABV3GP67_MICGL</name>
<comment type="caution">
    <text evidence="1">The sequence shown here is derived from an EMBL/GenBank/DDBJ whole genome shotgun (WGS) entry which is preliminary data.</text>
</comment>
<dbReference type="EMBL" id="JBFALK010000022">
    <property type="protein sequence ID" value="MEV0973400.1"/>
    <property type="molecule type" value="Genomic_DNA"/>
</dbReference>
<gene>
    <name evidence="1" type="ORF">AB0I59_32770</name>
</gene>
<sequence length="93" mass="11210">MRYFRRPWMESRGDEYDSWGACLYYLAADDQGDVHEQIEVYANGNAIAYDHEHDEDRFGFLTYATLHLDEFAPYEIAEREFRDDLAQYRPMNR</sequence>
<reference evidence="1 2" key="1">
    <citation type="submission" date="2024-06" db="EMBL/GenBank/DDBJ databases">
        <title>The Natural Products Discovery Center: Release of the First 8490 Sequenced Strains for Exploring Actinobacteria Biosynthetic Diversity.</title>
        <authorList>
            <person name="Kalkreuter E."/>
            <person name="Kautsar S.A."/>
            <person name="Yang D."/>
            <person name="Bader C.D."/>
            <person name="Teijaro C.N."/>
            <person name="Fluegel L."/>
            <person name="Davis C.M."/>
            <person name="Simpson J.R."/>
            <person name="Lauterbach L."/>
            <person name="Steele A.D."/>
            <person name="Gui C."/>
            <person name="Meng S."/>
            <person name="Li G."/>
            <person name="Viehrig K."/>
            <person name="Ye F."/>
            <person name="Su P."/>
            <person name="Kiefer A.F."/>
            <person name="Nichols A."/>
            <person name="Cepeda A.J."/>
            <person name="Yan W."/>
            <person name="Fan B."/>
            <person name="Jiang Y."/>
            <person name="Adhikari A."/>
            <person name="Zheng C.-J."/>
            <person name="Schuster L."/>
            <person name="Cowan T.M."/>
            <person name="Smanski M.J."/>
            <person name="Chevrette M.G."/>
            <person name="De Carvalho L.P.S."/>
            <person name="Shen B."/>
        </authorList>
    </citation>
    <scope>NUCLEOTIDE SEQUENCE [LARGE SCALE GENOMIC DNA]</scope>
    <source>
        <strain evidence="1 2">NPDC050100</strain>
    </source>
</reference>
<proteinExistence type="predicted"/>
<organism evidence="1 2">
    <name type="scientific">Microtetraspora glauca</name>
    <dbReference type="NCBI Taxonomy" id="1996"/>
    <lineage>
        <taxon>Bacteria</taxon>
        <taxon>Bacillati</taxon>
        <taxon>Actinomycetota</taxon>
        <taxon>Actinomycetes</taxon>
        <taxon>Streptosporangiales</taxon>
        <taxon>Streptosporangiaceae</taxon>
        <taxon>Microtetraspora</taxon>
    </lineage>
</organism>
<evidence type="ECO:0000313" key="1">
    <source>
        <dbReference type="EMBL" id="MEV0973400.1"/>
    </source>
</evidence>
<protein>
    <submittedName>
        <fullName evidence="1">Uncharacterized protein</fullName>
    </submittedName>
</protein>
<accession>A0ABV3GP67</accession>
<evidence type="ECO:0000313" key="2">
    <source>
        <dbReference type="Proteomes" id="UP001551675"/>
    </source>
</evidence>
<keyword evidence="2" id="KW-1185">Reference proteome</keyword>
<dbReference type="RefSeq" id="WP_358139039.1">
    <property type="nucleotide sequence ID" value="NZ_JBFALK010000022.1"/>
</dbReference>
<dbReference type="Proteomes" id="UP001551675">
    <property type="component" value="Unassembled WGS sequence"/>
</dbReference>